<dbReference type="AlphaFoldDB" id="A0A6L2JI82"/>
<keyword evidence="3" id="KW-0548">Nucleotidyltransferase</keyword>
<dbReference type="InterPro" id="IPR043502">
    <property type="entry name" value="DNA/RNA_pol_sf"/>
</dbReference>
<dbReference type="Gene3D" id="3.30.70.270">
    <property type="match status" value="1"/>
</dbReference>
<dbReference type="PANTHER" id="PTHR24559:SF444">
    <property type="entry name" value="REVERSE TRANSCRIPTASE DOMAIN-CONTAINING PROTEIN"/>
    <property type="match status" value="1"/>
</dbReference>
<dbReference type="GO" id="GO:0003964">
    <property type="term" value="F:RNA-directed DNA polymerase activity"/>
    <property type="evidence" value="ECO:0007669"/>
    <property type="project" value="UniProtKB-KW"/>
</dbReference>
<dbReference type="Pfam" id="PF00078">
    <property type="entry name" value="RVT_1"/>
    <property type="match status" value="1"/>
</dbReference>
<dbReference type="InterPro" id="IPR000477">
    <property type="entry name" value="RT_dom"/>
</dbReference>
<evidence type="ECO:0000256" key="1">
    <source>
        <dbReference type="SAM" id="MobiDB-lite"/>
    </source>
</evidence>
<reference evidence="3" key="1">
    <citation type="journal article" date="2019" name="Sci. Rep.">
        <title>Draft genome of Tanacetum cinerariifolium, the natural source of mosquito coil.</title>
        <authorList>
            <person name="Yamashiro T."/>
            <person name="Shiraishi A."/>
            <person name="Satake H."/>
            <person name="Nakayama K."/>
        </authorList>
    </citation>
    <scope>NUCLEOTIDE SEQUENCE</scope>
</reference>
<keyword evidence="3" id="KW-0695">RNA-directed DNA polymerase</keyword>
<comment type="caution">
    <text evidence="3">The sequence shown here is derived from an EMBL/GenBank/DDBJ whole genome shotgun (WGS) entry which is preliminary data.</text>
</comment>
<dbReference type="InterPro" id="IPR053134">
    <property type="entry name" value="RNA-dir_DNA_polymerase"/>
</dbReference>
<evidence type="ECO:0000259" key="2">
    <source>
        <dbReference type="Pfam" id="PF00078"/>
    </source>
</evidence>
<accession>A0A6L2JI82</accession>
<protein>
    <submittedName>
        <fullName evidence="3">Reverse transcriptase domain-containing protein</fullName>
    </submittedName>
</protein>
<feature type="domain" description="Reverse transcriptase" evidence="2">
    <location>
        <begin position="280"/>
        <end position="347"/>
    </location>
</feature>
<proteinExistence type="predicted"/>
<organism evidence="3">
    <name type="scientific">Tanacetum cinerariifolium</name>
    <name type="common">Dalmatian daisy</name>
    <name type="synonym">Chrysanthemum cinerariifolium</name>
    <dbReference type="NCBI Taxonomy" id="118510"/>
    <lineage>
        <taxon>Eukaryota</taxon>
        <taxon>Viridiplantae</taxon>
        <taxon>Streptophyta</taxon>
        <taxon>Embryophyta</taxon>
        <taxon>Tracheophyta</taxon>
        <taxon>Spermatophyta</taxon>
        <taxon>Magnoliopsida</taxon>
        <taxon>eudicotyledons</taxon>
        <taxon>Gunneridae</taxon>
        <taxon>Pentapetalae</taxon>
        <taxon>asterids</taxon>
        <taxon>campanulids</taxon>
        <taxon>Asterales</taxon>
        <taxon>Asteraceae</taxon>
        <taxon>Asteroideae</taxon>
        <taxon>Anthemideae</taxon>
        <taxon>Anthemidinae</taxon>
        <taxon>Tanacetum</taxon>
    </lineage>
</organism>
<keyword evidence="3" id="KW-0808">Transferase</keyword>
<dbReference type="EMBL" id="BKCJ010000842">
    <property type="protein sequence ID" value="GEU36723.1"/>
    <property type="molecule type" value="Genomic_DNA"/>
</dbReference>
<dbReference type="PANTHER" id="PTHR24559">
    <property type="entry name" value="TRANSPOSON TY3-I GAG-POL POLYPROTEIN"/>
    <property type="match status" value="1"/>
</dbReference>
<feature type="region of interest" description="Disordered" evidence="1">
    <location>
        <begin position="129"/>
        <end position="158"/>
    </location>
</feature>
<sequence length="375" mass="42887">MRQLRLQGVKTRLNYSSEDVDEEIKIEAPPRILSEPPREAKEQGVEGIPPLLAAHLHGIERMRRALSPREKPTSSMKTKESQVKIKSLVKFVSTELPRSYDELMEKVYSWLQAKETASEGRSITFMDSNARKKAPEGKAIGRLRKEEQRKKRPIQPRAKKQIEEVVKTGKLTHLVKGIRKGKAKQMKTQLGEWAVPDIKVESIAKAKKELILMIWVIKQSTFCRSSLHKRACVRKASRKSPVRWRIAIAELGMIPSTMHSTVLYQSEAGPRLIMSEYQDRLVDKVFENQIGRNMEAYVDDMVIKSMDEQDMLEDIKETFERLCKINMKLNPKKCSFGMEEGQFLGHVVSKQGIKANPAKIQALTSLKQPISIKEV</sequence>
<name>A0A6L2JI82_TANCI</name>
<gene>
    <name evidence="3" type="ORF">Tci_008701</name>
</gene>
<dbReference type="InterPro" id="IPR043128">
    <property type="entry name" value="Rev_trsase/Diguanyl_cyclase"/>
</dbReference>
<dbReference type="SUPFAM" id="SSF56672">
    <property type="entry name" value="DNA/RNA polymerases"/>
    <property type="match status" value="1"/>
</dbReference>
<evidence type="ECO:0000313" key="3">
    <source>
        <dbReference type="EMBL" id="GEU36723.1"/>
    </source>
</evidence>